<dbReference type="PANTHER" id="PTHR14543:SF1">
    <property type="entry name" value="PROTRUDIN"/>
    <property type="match status" value="1"/>
</dbReference>
<keyword evidence="20" id="KW-1185">Reference proteome</keyword>
<feature type="domain" description="FYVE-type" evidence="18">
    <location>
        <begin position="314"/>
        <end position="380"/>
    </location>
</feature>
<protein>
    <recommendedName>
        <fullName evidence="4">Protrudin</fullName>
    </recommendedName>
    <alternativeName>
        <fullName evidence="15">Zinc finger FYVE domain-containing protein 27</fullName>
    </alternativeName>
</protein>
<evidence type="ECO:0000313" key="20">
    <source>
        <dbReference type="Proteomes" id="UP001634394"/>
    </source>
</evidence>
<keyword evidence="10" id="KW-0256">Endoplasmic reticulum</keyword>
<evidence type="ECO:0000256" key="1">
    <source>
        <dbReference type="ARBA" id="ARBA00004195"/>
    </source>
</evidence>
<evidence type="ECO:0000256" key="5">
    <source>
        <dbReference type="ARBA" id="ARBA00022475"/>
    </source>
</evidence>
<dbReference type="EMBL" id="JBJQND010000010">
    <property type="protein sequence ID" value="KAL3863315.1"/>
    <property type="molecule type" value="Genomic_DNA"/>
</dbReference>
<dbReference type="Gene3D" id="3.30.40.10">
    <property type="entry name" value="Zinc/RING finger domain, C3HC4 (zinc finger)"/>
    <property type="match status" value="1"/>
</dbReference>
<dbReference type="PROSITE" id="PS50178">
    <property type="entry name" value="ZF_FYVE"/>
    <property type="match status" value="1"/>
</dbReference>
<evidence type="ECO:0000256" key="13">
    <source>
        <dbReference type="ARBA" id="ARBA00023136"/>
    </source>
</evidence>
<evidence type="ECO:0000256" key="4">
    <source>
        <dbReference type="ARBA" id="ARBA00015523"/>
    </source>
</evidence>
<dbReference type="SUPFAM" id="SSF57903">
    <property type="entry name" value="FYVE/PHD zinc finger"/>
    <property type="match status" value="1"/>
</dbReference>
<evidence type="ECO:0000259" key="18">
    <source>
        <dbReference type="PROSITE" id="PS50178"/>
    </source>
</evidence>
<comment type="caution">
    <text evidence="19">The sequence shown here is derived from an EMBL/GenBank/DDBJ whole genome shotgun (WGS) entry which is preliminary data.</text>
</comment>
<evidence type="ECO:0000256" key="17">
    <source>
        <dbReference type="SAM" id="Phobius"/>
    </source>
</evidence>
<evidence type="ECO:0000313" key="19">
    <source>
        <dbReference type="EMBL" id="KAL3863315.1"/>
    </source>
</evidence>
<evidence type="ECO:0000256" key="14">
    <source>
        <dbReference type="ARBA" id="ARBA00023273"/>
    </source>
</evidence>
<keyword evidence="12 17" id="KW-1133">Transmembrane helix</keyword>
<keyword evidence="6 17" id="KW-0812">Transmembrane</keyword>
<keyword evidence="11" id="KW-0862">Zinc</keyword>
<dbReference type="AlphaFoldDB" id="A0ABD3VNZ0"/>
<feature type="transmembrane region" description="Helical" evidence="17">
    <location>
        <begin position="91"/>
        <end position="108"/>
    </location>
</feature>
<dbReference type="GO" id="GO:0005789">
    <property type="term" value="C:endoplasmic reticulum membrane"/>
    <property type="evidence" value="ECO:0007669"/>
    <property type="project" value="UniProtKB-SubCell"/>
</dbReference>
<keyword evidence="5" id="KW-1003">Cell membrane</keyword>
<dbReference type="InterPro" id="IPR011011">
    <property type="entry name" value="Znf_FYVE_PHD"/>
</dbReference>
<dbReference type="InterPro" id="IPR017455">
    <property type="entry name" value="Znf_FYVE-rel"/>
</dbReference>
<dbReference type="InterPro" id="IPR000306">
    <property type="entry name" value="Znf_FYVE"/>
</dbReference>
<evidence type="ECO:0000256" key="15">
    <source>
        <dbReference type="ARBA" id="ARBA00032025"/>
    </source>
</evidence>
<organism evidence="19 20">
    <name type="scientific">Sinanodonta woodiana</name>
    <name type="common">Chinese pond mussel</name>
    <name type="synonym">Anodonta woodiana</name>
    <dbReference type="NCBI Taxonomy" id="1069815"/>
    <lineage>
        <taxon>Eukaryota</taxon>
        <taxon>Metazoa</taxon>
        <taxon>Spiralia</taxon>
        <taxon>Lophotrochozoa</taxon>
        <taxon>Mollusca</taxon>
        <taxon>Bivalvia</taxon>
        <taxon>Autobranchia</taxon>
        <taxon>Heteroconchia</taxon>
        <taxon>Palaeoheterodonta</taxon>
        <taxon>Unionida</taxon>
        <taxon>Unionoidea</taxon>
        <taxon>Unionidae</taxon>
        <taxon>Unioninae</taxon>
        <taxon>Sinanodonta</taxon>
    </lineage>
</organism>
<dbReference type="GO" id="GO:0008270">
    <property type="term" value="F:zinc ion binding"/>
    <property type="evidence" value="ECO:0007669"/>
    <property type="project" value="UniProtKB-KW"/>
</dbReference>
<evidence type="ECO:0000256" key="16">
    <source>
        <dbReference type="PROSITE-ProRule" id="PRU00091"/>
    </source>
</evidence>
<evidence type="ECO:0000256" key="3">
    <source>
        <dbReference type="ARBA" id="ARBA00004477"/>
    </source>
</evidence>
<evidence type="ECO:0000256" key="6">
    <source>
        <dbReference type="ARBA" id="ARBA00022692"/>
    </source>
</evidence>
<reference evidence="19 20" key="1">
    <citation type="submission" date="2024-11" db="EMBL/GenBank/DDBJ databases">
        <title>Chromosome-level genome assembly of the freshwater bivalve Anodonta woodiana.</title>
        <authorList>
            <person name="Chen X."/>
        </authorList>
    </citation>
    <scope>NUCLEOTIDE SEQUENCE [LARGE SCALE GENOMIC DNA]</scope>
    <source>
        <strain evidence="19">MN2024</strain>
        <tissue evidence="19">Gills</tissue>
    </source>
</reference>
<feature type="transmembrane region" description="Helical" evidence="17">
    <location>
        <begin position="179"/>
        <end position="199"/>
    </location>
</feature>
<comment type="subcellular location">
    <subcellularLocation>
        <location evidence="2">Cell projection</location>
        <location evidence="2">Growth cone membrane</location>
        <topology evidence="2">Multi-pass membrane protein</topology>
    </subcellularLocation>
    <subcellularLocation>
        <location evidence="3">Endoplasmic reticulum membrane</location>
        <topology evidence="3">Multi-pass membrane protein</topology>
    </subcellularLocation>
    <subcellularLocation>
        <location evidence="1">Recycling endosome membrane</location>
        <topology evidence="1">Multi-pass membrane protein</topology>
    </subcellularLocation>
</comment>
<gene>
    <name evidence="19" type="ORF">ACJMK2_005079</name>
</gene>
<evidence type="ECO:0000256" key="7">
    <source>
        <dbReference type="ARBA" id="ARBA00022723"/>
    </source>
</evidence>
<evidence type="ECO:0000256" key="2">
    <source>
        <dbReference type="ARBA" id="ARBA00004460"/>
    </source>
</evidence>
<dbReference type="Proteomes" id="UP001634394">
    <property type="component" value="Unassembled WGS sequence"/>
</dbReference>
<keyword evidence="14" id="KW-0966">Cell projection</keyword>
<dbReference type="SMART" id="SM00064">
    <property type="entry name" value="FYVE"/>
    <property type="match status" value="1"/>
</dbReference>
<dbReference type="InterPro" id="IPR042405">
    <property type="entry name" value="Protrudin"/>
</dbReference>
<feature type="transmembrane region" description="Helical" evidence="17">
    <location>
        <begin position="205"/>
        <end position="225"/>
    </location>
</feature>
<feature type="transmembrane region" description="Helical" evidence="17">
    <location>
        <begin position="66"/>
        <end position="85"/>
    </location>
</feature>
<evidence type="ECO:0000256" key="11">
    <source>
        <dbReference type="ARBA" id="ARBA00022833"/>
    </source>
</evidence>
<dbReference type="CDD" id="cd15723">
    <property type="entry name" value="FYVE_protrudin"/>
    <property type="match status" value="1"/>
</dbReference>
<proteinExistence type="predicted"/>
<keyword evidence="9 16" id="KW-0863">Zinc-finger</keyword>
<name>A0ABD3VNZ0_SINWO</name>
<evidence type="ECO:0000256" key="9">
    <source>
        <dbReference type="ARBA" id="ARBA00022771"/>
    </source>
</evidence>
<dbReference type="GO" id="GO:0032584">
    <property type="term" value="C:growth cone membrane"/>
    <property type="evidence" value="ECO:0007669"/>
    <property type="project" value="UniProtKB-SubCell"/>
</dbReference>
<dbReference type="GO" id="GO:0055038">
    <property type="term" value="C:recycling endosome membrane"/>
    <property type="evidence" value="ECO:0007669"/>
    <property type="project" value="UniProtKB-SubCell"/>
</dbReference>
<evidence type="ECO:0000256" key="8">
    <source>
        <dbReference type="ARBA" id="ARBA00022753"/>
    </source>
</evidence>
<dbReference type="Pfam" id="PF01363">
    <property type="entry name" value="FYVE"/>
    <property type="match status" value="1"/>
</dbReference>
<accession>A0ABD3VNZ0</accession>
<dbReference type="InterPro" id="IPR013083">
    <property type="entry name" value="Znf_RING/FYVE/PHD"/>
</dbReference>
<sequence>MEGNNLSHCDGNKPVTVTTSDVDNERQMNGRIDLADFVQEVERFNKLIEPFAFVIYVWDDLRRWRYPLLTFILWIVCNIGCFILTQGAVFALVAFLVILIATTCLFQLHTRILDKFLPETSLQRRDSDSETDEGTVLQTVREFRYSLVQMHDFIMKCNDYLNHFYAILKWEVTTPALRFFIELCGFLLCLVVMPVRWNFVIFTNWFFLASEDVYFLLYSYFLLLLECAQGKRTLSSLFQKSVDKTKDKEEGNEENYKSDEIKEKPDAADKDDFSDVDGDTLIIGGGEGEGGMKVQASKPGMVSKLLEMKRRRQRLSNESCFDCKVSFSILKKRYYCRHCGNNFCSKCCNQKVPKATFGATAPTAQTDTVLVCTSCYNVLMQQKDQNKAACPSNHEL</sequence>
<evidence type="ECO:0000256" key="10">
    <source>
        <dbReference type="ARBA" id="ARBA00022824"/>
    </source>
</evidence>
<keyword evidence="8" id="KW-0967">Endosome</keyword>
<keyword evidence="7" id="KW-0479">Metal-binding</keyword>
<dbReference type="PANTHER" id="PTHR14543">
    <property type="entry name" value="PROTRUDIN"/>
    <property type="match status" value="1"/>
</dbReference>
<evidence type="ECO:0000256" key="12">
    <source>
        <dbReference type="ARBA" id="ARBA00022989"/>
    </source>
</evidence>
<keyword evidence="13 17" id="KW-0472">Membrane</keyword>